<keyword evidence="2" id="KW-0472">Membrane</keyword>
<evidence type="ECO:0000256" key="2">
    <source>
        <dbReference type="SAM" id="Phobius"/>
    </source>
</evidence>
<keyword evidence="2" id="KW-0812">Transmembrane</keyword>
<evidence type="ECO:0008006" key="5">
    <source>
        <dbReference type="Google" id="ProtNLM"/>
    </source>
</evidence>
<organism evidence="3 4">
    <name type="scientific">Cribrihabitans marinus</name>
    <dbReference type="NCBI Taxonomy" id="1227549"/>
    <lineage>
        <taxon>Bacteria</taxon>
        <taxon>Pseudomonadati</taxon>
        <taxon>Pseudomonadota</taxon>
        <taxon>Alphaproteobacteria</taxon>
        <taxon>Rhodobacterales</taxon>
        <taxon>Paracoccaceae</taxon>
        <taxon>Cribrihabitans</taxon>
    </lineage>
</organism>
<dbReference type="OrthoDB" id="7850212at2"/>
<reference evidence="3 4" key="1">
    <citation type="submission" date="2016-10" db="EMBL/GenBank/DDBJ databases">
        <authorList>
            <person name="de Groot N.N."/>
        </authorList>
    </citation>
    <scope>NUCLEOTIDE SEQUENCE [LARGE SCALE GENOMIC DNA]</scope>
    <source>
        <strain evidence="3 4">DSM 29340</strain>
    </source>
</reference>
<gene>
    <name evidence="3" type="ORF">SAMN05444007_101103</name>
</gene>
<feature type="region of interest" description="Disordered" evidence="1">
    <location>
        <begin position="71"/>
        <end position="95"/>
    </location>
</feature>
<dbReference type="Proteomes" id="UP000199379">
    <property type="component" value="Unassembled WGS sequence"/>
</dbReference>
<dbReference type="EMBL" id="FNYD01000001">
    <property type="protein sequence ID" value="SEI41633.1"/>
    <property type="molecule type" value="Genomic_DNA"/>
</dbReference>
<sequence length="95" mass="10190">MEDKKAVQPGSERLMKYGMWACCAVMVLPIIAFLAAGRGAGVSSSLITFAPLLLCVGVHLVMHRYMGKSCHGKARVDDDKNEAPEDRAGARIAAE</sequence>
<feature type="transmembrane region" description="Helical" evidence="2">
    <location>
        <begin position="42"/>
        <end position="62"/>
    </location>
</feature>
<proteinExistence type="predicted"/>
<name>A0A1H6QD46_9RHOB</name>
<keyword evidence="2" id="KW-1133">Transmembrane helix</keyword>
<protein>
    <recommendedName>
        <fullName evidence="5">DUF2933 domain-containing protein</fullName>
    </recommendedName>
</protein>
<evidence type="ECO:0000256" key="1">
    <source>
        <dbReference type="SAM" id="MobiDB-lite"/>
    </source>
</evidence>
<feature type="transmembrane region" description="Helical" evidence="2">
    <location>
        <begin position="17"/>
        <end position="36"/>
    </location>
</feature>
<evidence type="ECO:0000313" key="4">
    <source>
        <dbReference type="Proteomes" id="UP000199379"/>
    </source>
</evidence>
<dbReference type="AlphaFoldDB" id="A0A1H6QD46"/>
<dbReference type="InterPro" id="IPR021682">
    <property type="entry name" value="DUF2933"/>
</dbReference>
<dbReference type="STRING" id="1227549.SAMN05444007_101103"/>
<accession>A0A1H6QD46</accession>
<evidence type="ECO:0000313" key="3">
    <source>
        <dbReference type="EMBL" id="SEI41633.1"/>
    </source>
</evidence>
<dbReference type="RefSeq" id="WP_092361466.1">
    <property type="nucleotide sequence ID" value="NZ_BMGV01000001.1"/>
</dbReference>
<feature type="compositionally biased region" description="Basic and acidic residues" evidence="1">
    <location>
        <begin position="74"/>
        <end position="95"/>
    </location>
</feature>
<keyword evidence="4" id="KW-1185">Reference proteome</keyword>
<dbReference type="Pfam" id="PF11666">
    <property type="entry name" value="DUF2933"/>
    <property type="match status" value="1"/>
</dbReference>